<evidence type="ECO:0000313" key="2">
    <source>
        <dbReference type="EMBL" id="RID88308.1"/>
    </source>
</evidence>
<dbReference type="Proteomes" id="UP000265816">
    <property type="component" value="Unassembled WGS sequence"/>
</dbReference>
<name>A0A398BID2_9BACI</name>
<keyword evidence="3" id="KW-1185">Reference proteome</keyword>
<proteinExistence type="predicted"/>
<keyword evidence="1" id="KW-0732">Signal</keyword>
<reference evidence="2 3" key="1">
    <citation type="submission" date="2018-08" db="EMBL/GenBank/DDBJ databases">
        <title>Bacillus jemisoniae sp. nov., Bacillus chryseoplanitiae sp. nov., Bacillus resnikiae sp. nov., and Bacillus frankliniae sp. nov., isolated from Viking spacecraft and associated surfaces.</title>
        <authorList>
            <person name="Seuylemezian A."/>
            <person name="Vaishampayan P."/>
        </authorList>
    </citation>
    <scope>NUCLEOTIDE SEQUENCE [LARGE SCALE GENOMIC DNA]</scope>
    <source>
        <strain evidence="2 3">JJ-247</strain>
    </source>
</reference>
<dbReference type="EMBL" id="QWVT01000007">
    <property type="protein sequence ID" value="RID88308.1"/>
    <property type="molecule type" value="Genomic_DNA"/>
</dbReference>
<evidence type="ECO:0000256" key="1">
    <source>
        <dbReference type="SAM" id="SignalP"/>
    </source>
</evidence>
<protein>
    <submittedName>
        <fullName evidence="2">Uncharacterized protein</fullName>
    </submittedName>
</protein>
<dbReference type="AlphaFoldDB" id="A0A398BID2"/>
<feature type="chain" id="PRO_5017253588" evidence="1">
    <location>
        <begin position="28"/>
        <end position="120"/>
    </location>
</feature>
<dbReference type="OrthoDB" id="2878505at2"/>
<dbReference type="RefSeq" id="WP_119111226.1">
    <property type="nucleotide sequence ID" value="NZ_CBCSEO010000008.1"/>
</dbReference>
<accession>A0A398BID2</accession>
<evidence type="ECO:0000313" key="3">
    <source>
        <dbReference type="Proteomes" id="UP000265816"/>
    </source>
</evidence>
<sequence>MKAIGSLLCAGVIATSLVFVPSGAVLASDDDCNCDVTMLNGAERNKLVAGLFKSDSYKSANKQLREKGLKREGANKLEVIRFNADGSMYIGVPFADEKGAIEFFPFSVTETGFVPMFPLN</sequence>
<gene>
    <name evidence="2" type="ORF">D1970_02090</name>
</gene>
<organism evidence="2 3">
    <name type="scientific">Mesobacillus zeae</name>
    <dbReference type="NCBI Taxonomy" id="1917180"/>
    <lineage>
        <taxon>Bacteria</taxon>
        <taxon>Bacillati</taxon>
        <taxon>Bacillota</taxon>
        <taxon>Bacilli</taxon>
        <taxon>Bacillales</taxon>
        <taxon>Bacillaceae</taxon>
        <taxon>Mesobacillus</taxon>
    </lineage>
</organism>
<feature type="signal peptide" evidence="1">
    <location>
        <begin position="1"/>
        <end position="27"/>
    </location>
</feature>
<comment type="caution">
    <text evidence="2">The sequence shown here is derived from an EMBL/GenBank/DDBJ whole genome shotgun (WGS) entry which is preliminary data.</text>
</comment>